<sequence>MSALTALKTILNRQTLHNPLILRATQRIVIRSIANDANRQEIRTLEDLSKLKSLNDVDPELIKKLINERTSELNTKNELDMLKGFEEEEKKLRQSPLKRFTRPLWIFLLMSSTVYLICHYVWWRLEYEEKEIAYSHRVGELEAELRDLLAHKSEGEDTILRENTRNRPWYKRWFF</sequence>
<dbReference type="eggNOG" id="ENOG502S3U1">
    <property type="taxonomic scope" value="Eukaryota"/>
</dbReference>
<dbReference type="AlphaFoldDB" id="G8ZML1"/>
<name>G8ZML1_TORDE</name>
<organism evidence="2 3">
    <name type="scientific">Torulaspora delbrueckii</name>
    <name type="common">Yeast</name>
    <name type="synonym">Candida colliculosa</name>
    <dbReference type="NCBI Taxonomy" id="4950"/>
    <lineage>
        <taxon>Eukaryota</taxon>
        <taxon>Fungi</taxon>
        <taxon>Dikarya</taxon>
        <taxon>Ascomycota</taxon>
        <taxon>Saccharomycotina</taxon>
        <taxon>Saccharomycetes</taxon>
        <taxon>Saccharomycetales</taxon>
        <taxon>Saccharomycetaceae</taxon>
        <taxon>Torulaspora</taxon>
    </lineage>
</organism>
<keyword evidence="1" id="KW-0812">Transmembrane</keyword>
<evidence type="ECO:0008006" key="4">
    <source>
        <dbReference type="Google" id="ProtNLM"/>
    </source>
</evidence>
<reference evidence="2 3" key="1">
    <citation type="journal article" date="2011" name="Proc. Natl. Acad. Sci. U.S.A.">
        <title>Evolutionary erosion of yeast sex chromosomes by mating-type switching accidents.</title>
        <authorList>
            <person name="Gordon J.L."/>
            <person name="Armisen D."/>
            <person name="Proux-Wera E."/>
            <person name="Oheigeartaigh S.S."/>
            <person name="Byrne K.P."/>
            <person name="Wolfe K.H."/>
        </authorList>
    </citation>
    <scope>NUCLEOTIDE SEQUENCE [LARGE SCALE GENOMIC DNA]</scope>
    <source>
        <strain evidence="3">ATCC 10662 / CBS 1146 / NBRC 0425 / NCYC 2629 / NRRL Y-866</strain>
    </source>
</reference>
<dbReference type="EMBL" id="HE616742">
    <property type="protein sequence ID" value="CCE89855.1"/>
    <property type="molecule type" value="Genomic_DNA"/>
</dbReference>
<dbReference type="Proteomes" id="UP000005627">
    <property type="component" value="Chromosome 1"/>
</dbReference>
<dbReference type="GO" id="GO:1990524">
    <property type="term" value="C:INA complex"/>
    <property type="evidence" value="ECO:0007669"/>
    <property type="project" value="EnsemblFungi"/>
</dbReference>
<dbReference type="InParanoid" id="G8ZML1"/>
<keyword evidence="3" id="KW-1185">Reference proteome</keyword>
<dbReference type="RefSeq" id="XP_003679066.1">
    <property type="nucleotide sequence ID" value="XM_003679018.1"/>
</dbReference>
<accession>G8ZML1</accession>
<dbReference type="GO" id="GO:0033615">
    <property type="term" value="P:mitochondrial proton-transporting ATP synthase complex assembly"/>
    <property type="evidence" value="ECO:0007669"/>
    <property type="project" value="EnsemblFungi"/>
</dbReference>
<dbReference type="GO" id="GO:1990677">
    <property type="term" value="C:mitochondrial inner membrane assembly complex"/>
    <property type="evidence" value="ECO:0007669"/>
    <property type="project" value="EnsemblFungi"/>
</dbReference>
<dbReference type="GeneID" id="11502909"/>
<protein>
    <recommendedName>
        <fullName evidence="4">Inner membrane assembly complex subunit 17</fullName>
    </recommendedName>
</protein>
<gene>
    <name evidence="2" type="primary">TDEL0A05230</name>
    <name evidence="2" type="ORF">TDEL_0A05230</name>
</gene>
<dbReference type="OrthoDB" id="4082954at2759"/>
<dbReference type="HOGENOM" id="CLU_127263_0_0_1"/>
<feature type="transmembrane region" description="Helical" evidence="1">
    <location>
        <begin position="104"/>
        <end position="123"/>
    </location>
</feature>
<keyword evidence="1" id="KW-0472">Membrane</keyword>
<evidence type="ECO:0000313" key="2">
    <source>
        <dbReference type="EMBL" id="CCE89855.1"/>
    </source>
</evidence>
<evidence type="ECO:0000313" key="3">
    <source>
        <dbReference type="Proteomes" id="UP000005627"/>
    </source>
</evidence>
<dbReference type="FunCoup" id="G8ZML1">
    <property type="interactions" value="59"/>
</dbReference>
<keyword evidence="1" id="KW-1133">Transmembrane helix</keyword>
<evidence type="ECO:0000256" key="1">
    <source>
        <dbReference type="SAM" id="Phobius"/>
    </source>
</evidence>
<dbReference type="KEGG" id="tdl:TDEL_0A05230"/>
<proteinExistence type="predicted"/>